<organism evidence="2 3">
    <name type="scientific">Asterophora parasitica</name>
    <dbReference type="NCBI Taxonomy" id="117018"/>
    <lineage>
        <taxon>Eukaryota</taxon>
        <taxon>Fungi</taxon>
        <taxon>Dikarya</taxon>
        <taxon>Basidiomycota</taxon>
        <taxon>Agaricomycotina</taxon>
        <taxon>Agaricomycetes</taxon>
        <taxon>Agaricomycetidae</taxon>
        <taxon>Agaricales</taxon>
        <taxon>Tricholomatineae</taxon>
        <taxon>Lyophyllaceae</taxon>
        <taxon>Asterophora</taxon>
    </lineage>
</organism>
<reference evidence="2" key="1">
    <citation type="submission" date="2020-07" db="EMBL/GenBank/DDBJ databases">
        <authorList>
            <person name="Nieuwenhuis M."/>
            <person name="Van De Peppel L.J.J."/>
        </authorList>
    </citation>
    <scope>NUCLEOTIDE SEQUENCE</scope>
    <source>
        <strain evidence="2">AP01</strain>
        <tissue evidence="2">Mycelium</tissue>
    </source>
</reference>
<dbReference type="Proteomes" id="UP000775547">
    <property type="component" value="Unassembled WGS sequence"/>
</dbReference>
<dbReference type="EMBL" id="JABCKV010000107">
    <property type="protein sequence ID" value="KAG5643535.1"/>
    <property type="molecule type" value="Genomic_DNA"/>
</dbReference>
<name>A0A9P7G680_9AGAR</name>
<reference evidence="2" key="2">
    <citation type="submission" date="2021-10" db="EMBL/GenBank/DDBJ databases">
        <title>Phylogenomics reveals ancestral predisposition of the termite-cultivated fungus Termitomyces towards a domesticated lifestyle.</title>
        <authorList>
            <person name="Auxier B."/>
            <person name="Grum-Grzhimaylo A."/>
            <person name="Cardenas M.E."/>
            <person name="Lodge J.D."/>
            <person name="Laessoe T."/>
            <person name="Pedersen O."/>
            <person name="Smith M.E."/>
            <person name="Kuyper T.W."/>
            <person name="Franco-Molano E.A."/>
            <person name="Baroni T.J."/>
            <person name="Aanen D.K."/>
        </authorList>
    </citation>
    <scope>NUCLEOTIDE SEQUENCE</scope>
    <source>
        <strain evidence="2">AP01</strain>
        <tissue evidence="2">Mycelium</tissue>
    </source>
</reference>
<evidence type="ECO:0000313" key="2">
    <source>
        <dbReference type="EMBL" id="KAG5643535.1"/>
    </source>
</evidence>
<evidence type="ECO:0000313" key="3">
    <source>
        <dbReference type="Proteomes" id="UP000775547"/>
    </source>
</evidence>
<feature type="region of interest" description="Disordered" evidence="1">
    <location>
        <begin position="497"/>
        <end position="522"/>
    </location>
</feature>
<comment type="caution">
    <text evidence="2">The sequence shown here is derived from an EMBL/GenBank/DDBJ whole genome shotgun (WGS) entry which is preliminary data.</text>
</comment>
<sequence>MSSNEEMGDKTTTWHVNIPYNAEGEQSAKESHPDALSAVAAQIVVASSPPGYGDTEIRSRVLCDLWHLMDQFKISLHHGFRRPFARALRNAILLPDPEDKAALEAVLTKHNITWDQILLWKPEWVWHCARHFVPRPDVLHQQVSEVLSTFGPLKDAMTGQPLFNNASWKKSHNVLKNISLGFYSNPPNLKLYMPQGNRDGLTLYHCIRGTNHVEGGVHRTVIRRFGSYNTSPHAEEQLQVGTFNRTGKVYLGSYDIWTCNKISRLRDQTRIGFCHETHVPTAKWVNGNNYESSSETFGILPLTDATRTQLSMFTFNPDLAKQEKTHHSHLASLQCTRIAILPVHTHDERALFSLFVCHHNGHFTGRTQPNWIALTREWSNHCDGKTIFYKASLFVTQPYFNLAAQQLPEHLKNYYKTWNEFRNEQNSVEQYRKAYDQLRLSLVPLNTSIPPIPFQNPLPLSLAIDTEKRTASEAEINDWQISTLLARHSSQQFATHFTYGDGRSQPHGEPTSKKGKGKKRSLDDMVKEADVVVTPIVKTRAERTFMAGAMGLRRQHCLLNQAWKVCQGIVLVDVNKRRANMHEFFDPHINWRRNAARA</sequence>
<dbReference type="OrthoDB" id="3267843at2759"/>
<protein>
    <submittedName>
        <fullName evidence="2">Uncharacterized protein</fullName>
    </submittedName>
</protein>
<proteinExistence type="predicted"/>
<dbReference type="AlphaFoldDB" id="A0A9P7G680"/>
<gene>
    <name evidence="2" type="ORF">DXG03_000676</name>
</gene>
<evidence type="ECO:0000256" key="1">
    <source>
        <dbReference type="SAM" id="MobiDB-lite"/>
    </source>
</evidence>
<accession>A0A9P7G680</accession>
<keyword evidence="3" id="KW-1185">Reference proteome</keyword>